<organism evidence="1 2">
    <name type="scientific">Cupriavidus pinatubonensis</name>
    <dbReference type="NCBI Taxonomy" id="248026"/>
    <lineage>
        <taxon>Bacteria</taxon>
        <taxon>Pseudomonadati</taxon>
        <taxon>Pseudomonadota</taxon>
        <taxon>Betaproteobacteria</taxon>
        <taxon>Burkholderiales</taxon>
        <taxon>Burkholderiaceae</taxon>
        <taxon>Cupriavidus</taxon>
    </lineage>
</organism>
<evidence type="ECO:0000313" key="1">
    <source>
        <dbReference type="EMBL" id="CAG9187688.1"/>
    </source>
</evidence>
<reference evidence="1 2" key="1">
    <citation type="submission" date="2021-08" db="EMBL/GenBank/DDBJ databases">
        <authorList>
            <person name="Peeters C."/>
        </authorList>
    </citation>
    <scope>NUCLEOTIDE SEQUENCE [LARGE SCALE GENOMIC DNA]</scope>
    <source>
        <strain evidence="1 2">LMG 23994</strain>
    </source>
</reference>
<sequence>MGRKPASSFGVGRARWTTIDYRHFIEGLKRKPQAFKGLAFRDDLFPREAYRRTWEQLDARLSQRDACKTMVGLLELAAMDGIEAVLAVRLEAMLGDGDLPDLEALREEFSPRQADHPVIHVQMPATSCYDALLGQGVAA</sequence>
<gene>
    <name evidence="1" type="ORF">LMG23994_07133</name>
</gene>
<accession>A0ABM8Y4I1</accession>
<keyword evidence="2" id="KW-1185">Reference proteome</keyword>
<evidence type="ECO:0008006" key="3">
    <source>
        <dbReference type="Google" id="ProtNLM"/>
    </source>
</evidence>
<name>A0ABM8Y4I1_9BURK</name>
<comment type="caution">
    <text evidence="1">The sequence shown here is derived from an EMBL/GenBank/DDBJ whole genome shotgun (WGS) entry which is preliminary data.</text>
</comment>
<dbReference type="EMBL" id="CAJZAF010000094">
    <property type="protein sequence ID" value="CAG9187688.1"/>
    <property type="molecule type" value="Genomic_DNA"/>
</dbReference>
<protein>
    <recommendedName>
        <fullName evidence="3">Transposase</fullName>
    </recommendedName>
</protein>
<proteinExistence type="predicted"/>
<dbReference type="Proteomes" id="UP000701702">
    <property type="component" value="Unassembled WGS sequence"/>
</dbReference>
<evidence type="ECO:0000313" key="2">
    <source>
        <dbReference type="Proteomes" id="UP000701702"/>
    </source>
</evidence>